<evidence type="ECO:0000256" key="2">
    <source>
        <dbReference type="ARBA" id="ARBA00022704"/>
    </source>
</evidence>
<protein>
    <submittedName>
        <fullName evidence="10">Kininogen-1-like</fullName>
    </submittedName>
</protein>
<accession>A0ABM3Y0D4</accession>
<evidence type="ECO:0000259" key="8">
    <source>
        <dbReference type="PROSITE" id="PS51647"/>
    </source>
</evidence>
<feature type="signal peptide" evidence="7">
    <location>
        <begin position="1"/>
        <end position="16"/>
    </location>
</feature>
<dbReference type="InterPro" id="IPR050735">
    <property type="entry name" value="Kininogen_Fetuin_HRG"/>
</dbReference>
<feature type="chain" id="PRO_5046260469" evidence="7">
    <location>
        <begin position="17"/>
        <end position="435"/>
    </location>
</feature>
<evidence type="ECO:0000256" key="6">
    <source>
        <dbReference type="SAM" id="MobiDB-lite"/>
    </source>
</evidence>
<name>A0ABM3Y0D4_ERIEU</name>
<dbReference type="Pfam" id="PF00031">
    <property type="entry name" value="Cystatin"/>
    <property type="match status" value="3"/>
</dbReference>
<dbReference type="PANTHER" id="PTHR13814:SF12">
    <property type="entry name" value="KININOGEN-1"/>
    <property type="match status" value="1"/>
</dbReference>
<feature type="domain" description="Cystatin kininogen-type" evidence="8">
    <location>
        <begin position="27"/>
        <end position="131"/>
    </location>
</feature>
<gene>
    <name evidence="10" type="primary">LOC103110628</name>
</gene>
<keyword evidence="1" id="KW-0646">Protease inhibitor</keyword>
<dbReference type="InterPro" id="IPR046350">
    <property type="entry name" value="Cystatin_sf"/>
</dbReference>
<keyword evidence="5" id="KW-0325">Glycoprotein</keyword>
<proteinExistence type="predicted"/>
<dbReference type="InterPro" id="IPR027358">
    <property type="entry name" value="Kininogen-type_cystatin_dom"/>
</dbReference>
<evidence type="ECO:0000256" key="7">
    <source>
        <dbReference type="SAM" id="SignalP"/>
    </source>
</evidence>
<dbReference type="GeneID" id="103110628"/>
<organism evidence="9 10">
    <name type="scientific">Erinaceus europaeus</name>
    <name type="common">Western European hedgehog</name>
    <dbReference type="NCBI Taxonomy" id="9365"/>
    <lineage>
        <taxon>Eukaryota</taxon>
        <taxon>Metazoa</taxon>
        <taxon>Chordata</taxon>
        <taxon>Craniata</taxon>
        <taxon>Vertebrata</taxon>
        <taxon>Euteleostomi</taxon>
        <taxon>Mammalia</taxon>
        <taxon>Eutheria</taxon>
        <taxon>Laurasiatheria</taxon>
        <taxon>Eulipotyphla</taxon>
        <taxon>Erinaceidae</taxon>
        <taxon>Erinaceinae</taxon>
        <taxon>Erinaceus</taxon>
    </lineage>
</organism>
<feature type="region of interest" description="Disordered" evidence="6">
    <location>
        <begin position="413"/>
        <end position="435"/>
    </location>
</feature>
<sequence>MKLIVFLFLCSRLVWSLTLESSQEIDCNDPDLFMAVDAALKKYNERTQTGNHFVLYRITEATKTDDADPSYSFKYLIKEGDCSVQTGKSWQDCDYKDSAAAATGECTATVGETKHHKFVVTNQTCHITPAASARMVDPTGCPGCPSPISSSDPELQSVLRHALQHFNTHNKQPHLFSLREIKSAQMQVVAGVNYDVVYSVGQTNCSKERFPALTPHCQLLLNGDFGECTDEIYVSLSNSIAGFSQKCDIFQGEDFVKPRHRLCIGCPEEIPVDSPDLKEALTHSIRKLNAQHNGAFYFKTDTVTRATKQLVAGVKYSVTFTARETMCSKSSNIELIENCDNNKAGQVLTCEADIVIVPWKNLVTPTVNCQPQEMISMMQRPPGFSPFRAAVMMETKQGKTRHLKFCEYKDQAHKSLRQSHQPQVKSHDQQAESPQ</sequence>
<evidence type="ECO:0000256" key="3">
    <source>
        <dbReference type="ARBA" id="ARBA00022729"/>
    </source>
</evidence>
<evidence type="ECO:0000256" key="4">
    <source>
        <dbReference type="ARBA" id="ARBA00023157"/>
    </source>
</evidence>
<dbReference type="RefSeq" id="XP_060054530.1">
    <property type="nucleotide sequence ID" value="XM_060198547.1"/>
</dbReference>
<evidence type="ECO:0000256" key="1">
    <source>
        <dbReference type="ARBA" id="ARBA00022690"/>
    </source>
</evidence>
<feature type="domain" description="Cystatin kininogen-type" evidence="8">
    <location>
        <begin position="272"/>
        <end position="375"/>
    </location>
</feature>
<evidence type="ECO:0000256" key="5">
    <source>
        <dbReference type="ARBA" id="ARBA00023180"/>
    </source>
</evidence>
<dbReference type="PANTHER" id="PTHR13814">
    <property type="entry name" value="FETUIN"/>
    <property type="match status" value="1"/>
</dbReference>
<dbReference type="CDD" id="cd00042">
    <property type="entry name" value="CY"/>
    <property type="match status" value="3"/>
</dbReference>
<dbReference type="Gene3D" id="3.10.450.10">
    <property type="match status" value="3"/>
</dbReference>
<reference evidence="10" key="1">
    <citation type="submission" date="2025-08" db="UniProtKB">
        <authorList>
            <consortium name="RefSeq"/>
        </authorList>
    </citation>
    <scope>IDENTIFICATION</scope>
</reference>
<evidence type="ECO:0000313" key="10">
    <source>
        <dbReference type="RefSeq" id="XP_060054530.1"/>
    </source>
</evidence>
<feature type="compositionally biased region" description="Basic and acidic residues" evidence="6">
    <location>
        <begin position="425"/>
        <end position="435"/>
    </location>
</feature>
<dbReference type="SMART" id="SM00043">
    <property type="entry name" value="CY"/>
    <property type="match status" value="3"/>
</dbReference>
<feature type="domain" description="Cystatin kininogen-type" evidence="8">
    <location>
        <begin position="150"/>
        <end position="253"/>
    </location>
</feature>
<evidence type="ECO:0000313" key="9">
    <source>
        <dbReference type="Proteomes" id="UP001652624"/>
    </source>
</evidence>
<dbReference type="PROSITE" id="PS51647">
    <property type="entry name" value="CYSTATIN_KININOGEN"/>
    <property type="match status" value="3"/>
</dbReference>
<keyword evidence="9" id="KW-1185">Reference proteome</keyword>
<keyword evidence="4" id="KW-1015">Disulfide bond</keyword>
<dbReference type="Proteomes" id="UP001652624">
    <property type="component" value="Chromosome 9"/>
</dbReference>
<dbReference type="SUPFAM" id="SSF54403">
    <property type="entry name" value="Cystatin/monellin"/>
    <property type="match status" value="3"/>
</dbReference>
<dbReference type="InterPro" id="IPR000010">
    <property type="entry name" value="Cystatin_dom"/>
</dbReference>
<keyword evidence="2" id="KW-0789">Thiol protease inhibitor</keyword>
<keyword evidence="3 7" id="KW-0732">Signal</keyword>